<gene>
    <name evidence="15" type="primary">LOC115027360</name>
</gene>
<dbReference type="InterPro" id="IPR000276">
    <property type="entry name" value="GPCR_Rhodpsn"/>
</dbReference>
<dbReference type="OrthoDB" id="6076970at2759"/>
<feature type="transmembrane region" description="Helical" evidence="12">
    <location>
        <begin position="117"/>
        <end position="135"/>
    </location>
</feature>
<keyword evidence="2" id="KW-1003">Cell membrane</keyword>
<keyword evidence="5 11" id="KW-0297">G-protein coupled receptor</keyword>
<dbReference type="PANTHER" id="PTHR10489">
    <property type="entry name" value="CELL ADHESION MOLECULE"/>
    <property type="match status" value="1"/>
</dbReference>
<keyword evidence="7" id="KW-1015">Disulfide bond</keyword>
<organism evidence="14 15">
    <name type="scientific">Cottoperca gobio</name>
    <name type="common">Frogmouth</name>
    <name type="synonym">Aphritis gobio</name>
    <dbReference type="NCBI Taxonomy" id="56716"/>
    <lineage>
        <taxon>Eukaryota</taxon>
        <taxon>Metazoa</taxon>
        <taxon>Chordata</taxon>
        <taxon>Craniata</taxon>
        <taxon>Vertebrata</taxon>
        <taxon>Euteleostomi</taxon>
        <taxon>Actinopterygii</taxon>
        <taxon>Neopterygii</taxon>
        <taxon>Teleostei</taxon>
        <taxon>Neoteleostei</taxon>
        <taxon>Acanthomorphata</taxon>
        <taxon>Eupercaria</taxon>
        <taxon>Perciformes</taxon>
        <taxon>Notothenioidei</taxon>
        <taxon>Bovichtidae</taxon>
        <taxon>Cottoperca</taxon>
    </lineage>
</organism>
<feature type="transmembrane region" description="Helical" evidence="12">
    <location>
        <begin position="288"/>
        <end position="314"/>
    </location>
</feature>
<keyword evidence="4 12" id="KW-1133">Transmembrane helix</keyword>
<dbReference type="GO" id="GO:0006955">
    <property type="term" value="P:immune response"/>
    <property type="evidence" value="ECO:0007669"/>
    <property type="project" value="TreeGrafter"/>
</dbReference>
<evidence type="ECO:0000256" key="1">
    <source>
        <dbReference type="ARBA" id="ARBA00004651"/>
    </source>
</evidence>
<feature type="domain" description="G-protein coupled receptors family 1 profile" evidence="13">
    <location>
        <begin position="56"/>
        <end position="311"/>
    </location>
</feature>
<dbReference type="GO" id="GO:0060326">
    <property type="term" value="P:cell chemotaxis"/>
    <property type="evidence" value="ECO:0007669"/>
    <property type="project" value="TreeGrafter"/>
</dbReference>
<keyword evidence="14" id="KW-1185">Reference proteome</keyword>
<dbReference type="Proteomes" id="UP000504630">
    <property type="component" value="Chromosome 22"/>
</dbReference>
<feature type="transmembrane region" description="Helical" evidence="12">
    <location>
        <begin position="155"/>
        <end position="177"/>
    </location>
</feature>
<keyword evidence="10 11" id="KW-0807">Transducer</keyword>
<dbReference type="GO" id="GO:0004947">
    <property type="term" value="F:bradykinin receptor activity"/>
    <property type="evidence" value="ECO:0007669"/>
    <property type="project" value="InterPro"/>
</dbReference>
<evidence type="ECO:0000256" key="8">
    <source>
        <dbReference type="ARBA" id="ARBA00023170"/>
    </source>
</evidence>
<evidence type="ECO:0000256" key="4">
    <source>
        <dbReference type="ARBA" id="ARBA00022989"/>
    </source>
</evidence>
<dbReference type="GO" id="GO:0019722">
    <property type="term" value="P:calcium-mediated signaling"/>
    <property type="evidence" value="ECO:0007669"/>
    <property type="project" value="TreeGrafter"/>
</dbReference>
<proteinExistence type="inferred from homology"/>
<comment type="similarity">
    <text evidence="11">Belongs to the G-protein coupled receptor 1 family.</text>
</comment>
<dbReference type="Gene3D" id="1.20.1070.10">
    <property type="entry name" value="Rhodopsin 7-helix transmembrane proteins"/>
    <property type="match status" value="1"/>
</dbReference>
<dbReference type="RefSeq" id="XP_029316500.1">
    <property type="nucleotide sequence ID" value="XM_029460640.1"/>
</dbReference>
<evidence type="ECO:0000313" key="14">
    <source>
        <dbReference type="Proteomes" id="UP000504630"/>
    </source>
</evidence>
<feature type="transmembrane region" description="Helical" evidence="12">
    <location>
        <begin position="78"/>
        <end position="97"/>
    </location>
</feature>
<accession>A0A6J2S4G6</accession>
<keyword evidence="3 11" id="KW-0812">Transmembrane</keyword>
<dbReference type="GeneID" id="115027360"/>
<dbReference type="GO" id="GO:0009897">
    <property type="term" value="C:external side of plasma membrane"/>
    <property type="evidence" value="ECO:0007669"/>
    <property type="project" value="TreeGrafter"/>
</dbReference>
<dbReference type="GO" id="GO:0016493">
    <property type="term" value="F:C-C chemokine receptor activity"/>
    <property type="evidence" value="ECO:0007669"/>
    <property type="project" value="TreeGrafter"/>
</dbReference>
<keyword evidence="6 12" id="KW-0472">Membrane</keyword>
<dbReference type="Pfam" id="PF00001">
    <property type="entry name" value="7tm_1"/>
    <property type="match status" value="1"/>
</dbReference>
<evidence type="ECO:0000256" key="11">
    <source>
        <dbReference type="RuleBase" id="RU000688"/>
    </source>
</evidence>
<dbReference type="PANTHER" id="PTHR10489:SF957">
    <property type="entry name" value="B2 BRADYKININ RECEPTOR"/>
    <property type="match status" value="1"/>
</dbReference>
<evidence type="ECO:0000256" key="2">
    <source>
        <dbReference type="ARBA" id="ARBA00022475"/>
    </source>
</evidence>
<dbReference type="SUPFAM" id="SSF81321">
    <property type="entry name" value="Family A G protein-coupled receptor-like"/>
    <property type="match status" value="1"/>
</dbReference>
<evidence type="ECO:0000256" key="12">
    <source>
        <dbReference type="SAM" id="Phobius"/>
    </source>
</evidence>
<dbReference type="InParanoid" id="A0A6J2S4G6"/>
<evidence type="ECO:0000256" key="7">
    <source>
        <dbReference type="ARBA" id="ARBA00023157"/>
    </source>
</evidence>
<dbReference type="PRINTS" id="PR00237">
    <property type="entry name" value="GPCRRHODOPSN"/>
</dbReference>
<evidence type="ECO:0000256" key="10">
    <source>
        <dbReference type="ARBA" id="ARBA00023224"/>
    </source>
</evidence>
<dbReference type="PRINTS" id="PR00425">
    <property type="entry name" value="BRADYKININR"/>
</dbReference>
<sequence length="351" mass="40123">MSLLPTSVPANFSTMAIHEDQNDMSATQLPDEELTEWYSNILPVYILCIAVLGIILNVFVLVVFCLHKKSCTVAEIYLSNLAAADLVLMIFLPFWAVYAANNFDWPFGNHLCRLVTVAINMNAYSSIYFIVLISIDRYMALVHPLSHEGIRRPKYAKLLCVLVWGFGLVLSIPTLVYRRVLYNNYYNISQCSHEQTLNEQLLFDGLLTTFGFIIPIIIIFCCTLKIIQALNNRFLGMLDTQMTEQKATTLIVVVLLAFMICWVPFHVVKILNMLLIANVLTAPSFRTNLLVCMQVFMYFAFFNSVLNPILYMIVGKNFQGKVRELFKQWRHTRTSTLNSTNTNPSMRSFSS</sequence>
<dbReference type="PROSITE" id="PS00237">
    <property type="entry name" value="G_PROTEIN_RECEP_F1_1"/>
    <property type="match status" value="1"/>
</dbReference>
<dbReference type="InterPro" id="IPR050119">
    <property type="entry name" value="CCR1-9-like"/>
</dbReference>
<evidence type="ECO:0000259" key="13">
    <source>
        <dbReference type="PROSITE" id="PS50262"/>
    </source>
</evidence>
<feature type="transmembrane region" description="Helical" evidence="12">
    <location>
        <begin position="206"/>
        <end position="227"/>
    </location>
</feature>
<keyword evidence="8 11" id="KW-0675">Receptor</keyword>
<evidence type="ECO:0000256" key="9">
    <source>
        <dbReference type="ARBA" id="ARBA00023180"/>
    </source>
</evidence>
<feature type="transmembrane region" description="Helical" evidence="12">
    <location>
        <begin position="44"/>
        <end position="66"/>
    </location>
</feature>
<comment type="subcellular location">
    <subcellularLocation>
        <location evidence="1">Cell membrane</location>
        <topology evidence="1">Multi-pass membrane protein</topology>
    </subcellularLocation>
</comment>
<evidence type="ECO:0000256" key="5">
    <source>
        <dbReference type="ARBA" id="ARBA00023040"/>
    </source>
</evidence>
<protein>
    <submittedName>
        <fullName evidence="15">B2 bradykinin receptor-like</fullName>
    </submittedName>
</protein>
<reference evidence="15" key="1">
    <citation type="submission" date="2025-08" db="UniProtKB">
        <authorList>
            <consortium name="RefSeq"/>
        </authorList>
    </citation>
    <scope>IDENTIFICATION</scope>
</reference>
<name>A0A6J2S4G6_COTGO</name>
<dbReference type="KEGG" id="cgob:115027360"/>
<dbReference type="PROSITE" id="PS50262">
    <property type="entry name" value="G_PROTEIN_RECEP_F1_2"/>
    <property type="match status" value="1"/>
</dbReference>
<dbReference type="GO" id="GO:0019957">
    <property type="term" value="F:C-C chemokine binding"/>
    <property type="evidence" value="ECO:0007669"/>
    <property type="project" value="TreeGrafter"/>
</dbReference>
<keyword evidence="9" id="KW-0325">Glycoprotein</keyword>
<dbReference type="AlphaFoldDB" id="A0A6J2S4G6"/>
<dbReference type="InterPro" id="IPR000496">
    <property type="entry name" value="Brdyknn_rcpt"/>
</dbReference>
<dbReference type="GO" id="GO:0007204">
    <property type="term" value="P:positive regulation of cytosolic calcium ion concentration"/>
    <property type="evidence" value="ECO:0007669"/>
    <property type="project" value="TreeGrafter"/>
</dbReference>
<feature type="transmembrane region" description="Helical" evidence="12">
    <location>
        <begin position="247"/>
        <end position="268"/>
    </location>
</feature>
<dbReference type="InterPro" id="IPR017452">
    <property type="entry name" value="GPCR_Rhodpsn_7TM"/>
</dbReference>
<evidence type="ECO:0000256" key="6">
    <source>
        <dbReference type="ARBA" id="ARBA00023136"/>
    </source>
</evidence>
<evidence type="ECO:0000256" key="3">
    <source>
        <dbReference type="ARBA" id="ARBA00022692"/>
    </source>
</evidence>
<evidence type="ECO:0000313" key="15">
    <source>
        <dbReference type="RefSeq" id="XP_029316500.1"/>
    </source>
</evidence>